<dbReference type="PANTHER" id="PTHR13144:SF0">
    <property type="entry name" value="PROTEIN TEX261"/>
    <property type="match status" value="1"/>
</dbReference>
<dbReference type="EMBL" id="MU253836">
    <property type="protein sequence ID" value="KAG9245668.1"/>
    <property type="molecule type" value="Genomic_DNA"/>
</dbReference>
<protein>
    <submittedName>
        <fullName evidence="7">Transmembrane adaptor Erv26</fullName>
    </submittedName>
</protein>
<gene>
    <name evidence="7" type="ORF">BJ878DRAFT_500470</name>
</gene>
<dbReference type="GO" id="GO:0000139">
    <property type="term" value="C:Golgi membrane"/>
    <property type="evidence" value="ECO:0007669"/>
    <property type="project" value="TreeGrafter"/>
</dbReference>
<feature type="transmembrane region" description="Helical" evidence="6">
    <location>
        <begin position="44"/>
        <end position="61"/>
    </location>
</feature>
<feature type="transmembrane region" description="Helical" evidence="6">
    <location>
        <begin position="138"/>
        <end position="159"/>
    </location>
</feature>
<evidence type="ECO:0000256" key="6">
    <source>
        <dbReference type="SAM" id="Phobius"/>
    </source>
</evidence>
<feature type="transmembrane region" description="Helical" evidence="6">
    <location>
        <begin position="95"/>
        <end position="112"/>
    </location>
</feature>
<reference evidence="7" key="1">
    <citation type="journal article" date="2021" name="IMA Fungus">
        <title>Genomic characterization of three marine fungi, including Emericellopsis atlantica sp. nov. with signatures of a generalist lifestyle and marine biomass degradation.</title>
        <authorList>
            <person name="Hagestad O.C."/>
            <person name="Hou L."/>
            <person name="Andersen J.H."/>
            <person name="Hansen E.H."/>
            <person name="Altermark B."/>
            <person name="Li C."/>
            <person name="Kuhnert E."/>
            <person name="Cox R.J."/>
            <person name="Crous P.W."/>
            <person name="Spatafora J.W."/>
            <person name="Lail K."/>
            <person name="Amirebrahimi M."/>
            <person name="Lipzen A."/>
            <person name="Pangilinan J."/>
            <person name="Andreopoulos W."/>
            <person name="Hayes R.D."/>
            <person name="Ng V."/>
            <person name="Grigoriev I.V."/>
            <person name="Jackson S.A."/>
            <person name="Sutton T.D.S."/>
            <person name="Dobson A.D.W."/>
            <person name="Rama T."/>
        </authorList>
    </citation>
    <scope>NUCLEOTIDE SEQUENCE</scope>
    <source>
        <strain evidence="7">TRa3180A</strain>
    </source>
</reference>
<comment type="similarity">
    <text evidence="2">Belongs to the SVP26 family.</text>
</comment>
<organism evidence="7 8">
    <name type="scientific">Calycina marina</name>
    <dbReference type="NCBI Taxonomy" id="1763456"/>
    <lineage>
        <taxon>Eukaryota</taxon>
        <taxon>Fungi</taxon>
        <taxon>Dikarya</taxon>
        <taxon>Ascomycota</taxon>
        <taxon>Pezizomycotina</taxon>
        <taxon>Leotiomycetes</taxon>
        <taxon>Helotiales</taxon>
        <taxon>Pezizellaceae</taxon>
        <taxon>Calycina</taxon>
    </lineage>
</organism>
<name>A0A9P8CFY1_9HELO</name>
<dbReference type="InterPro" id="IPR007277">
    <property type="entry name" value="Svp26/Tex261"/>
</dbReference>
<evidence type="ECO:0000313" key="7">
    <source>
        <dbReference type="EMBL" id="KAG9245668.1"/>
    </source>
</evidence>
<keyword evidence="5 6" id="KW-0472">Membrane</keyword>
<comment type="subcellular location">
    <subcellularLocation>
        <location evidence="1">Membrane</location>
        <topology evidence="1">Multi-pass membrane protein</topology>
    </subcellularLocation>
</comment>
<keyword evidence="4 6" id="KW-1133">Transmembrane helix</keyword>
<evidence type="ECO:0000256" key="2">
    <source>
        <dbReference type="ARBA" id="ARBA00008096"/>
    </source>
</evidence>
<evidence type="ECO:0000313" key="8">
    <source>
        <dbReference type="Proteomes" id="UP000887226"/>
    </source>
</evidence>
<dbReference type="Pfam" id="PF04148">
    <property type="entry name" value="Erv26"/>
    <property type="match status" value="1"/>
</dbReference>
<accession>A0A9P8CFY1</accession>
<dbReference type="Proteomes" id="UP000887226">
    <property type="component" value="Unassembled WGS sequence"/>
</dbReference>
<proteinExistence type="inferred from homology"/>
<dbReference type="GO" id="GO:0097020">
    <property type="term" value="F:COPII receptor activity"/>
    <property type="evidence" value="ECO:0007669"/>
    <property type="project" value="InterPro"/>
</dbReference>
<evidence type="ECO:0000256" key="3">
    <source>
        <dbReference type="ARBA" id="ARBA00022692"/>
    </source>
</evidence>
<dbReference type="OrthoDB" id="28257at2759"/>
<feature type="transmembrane region" description="Helical" evidence="6">
    <location>
        <begin position="6"/>
        <end position="30"/>
    </location>
</feature>
<keyword evidence="8" id="KW-1185">Reference proteome</keyword>
<dbReference type="GO" id="GO:0006888">
    <property type="term" value="P:endoplasmic reticulum to Golgi vesicle-mediated transport"/>
    <property type="evidence" value="ECO:0007669"/>
    <property type="project" value="InterPro"/>
</dbReference>
<sequence length="217" mass="24343">MWILPLVGYIGMAIGFGFLTLAIASGLYYLSELVEEHTVLAKRFLTRLTYFVIGVQALLWLVDGFPFKLSATSVVSHFVYLGNMRRFPIVKLSDPLFLISCVLVLLNHWLWFTHFSNMPTGPQYSIYDAPKVPTFTEIASYFGLCVWLVPFTLFVSLSASDNVLPTMNSEDPSGSTTTSNGAGGRQSMVKVVVDNIRNSIRDLGKVAGWWKPRERDF</sequence>
<keyword evidence="3 6" id="KW-0812">Transmembrane</keyword>
<dbReference type="GO" id="GO:0005789">
    <property type="term" value="C:endoplasmic reticulum membrane"/>
    <property type="evidence" value="ECO:0007669"/>
    <property type="project" value="TreeGrafter"/>
</dbReference>
<evidence type="ECO:0000256" key="4">
    <source>
        <dbReference type="ARBA" id="ARBA00022989"/>
    </source>
</evidence>
<comment type="caution">
    <text evidence="7">The sequence shown here is derived from an EMBL/GenBank/DDBJ whole genome shotgun (WGS) entry which is preliminary data.</text>
</comment>
<evidence type="ECO:0000256" key="1">
    <source>
        <dbReference type="ARBA" id="ARBA00004141"/>
    </source>
</evidence>
<evidence type="ECO:0000256" key="5">
    <source>
        <dbReference type="ARBA" id="ARBA00023136"/>
    </source>
</evidence>
<dbReference type="GO" id="GO:0030134">
    <property type="term" value="C:COPII-coated ER to Golgi transport vesicle"/>
    <property type="evidence" value="ECO:0007669"/>
    <property type="project" value="TreeGrafter"/>
</dbReference>
<dbReference type="AlphaFoldDB" id="A0A9P8CFY1"/>
<dbReference type="PANTHER" id="PTHR13144">
    <property type="entry name" value="TEX261 PROTEIN"/>
    <property type="match status" value="1"/>
</dbReference>